<feature type="domain" description="ELP1 first N-terminal beta-propeller" evidence="8">
    <location>
        <begin position="1"/>
        <end position="346"/>
    </location>
</feature>
<evidence type="ECO:0000313" key="13">
    <source>
        <dbReference type="Ensembl" id="ENSSTUP00000009864.1"/>
    </source>
</evidence>
<reference evidence="13" key="2">
    <citation type="submission" date="2025-09" db="UniProtKB">
        <authorList>
            <consortium name="Ensembl"/>
        </authorList>
    </citation>
    <scope>IDENTIFICATION</scope>
</reference>
<gene>
    <name evidence="13" type="primary">ELP1</name>
    <name evidence="13" type="synonym">LOC115171483</name>
</gene>
<dbReference type="InterPro" id="IPR056167">
    <property type="entry name" value="A-sol_ELP1"/>
</dbReference>
<dbReference type="Ensembl" id="ENSSTUT00000010515.1">
    <property type="protein sequence ID" value="ENSSTUP00000009864.1"/>
    <property type="gene ID" value="ENSSTUG00000002917.1"/>
</dbReference>
<dbReference type="InterPro" id="IPR015943">
    <property type="entry name" value="WD40/YVTN_repeat-like_dom_sf"/>
</dbReference>
<dbReference type="InterPro" id="IPR056165">
    <property type="entry name" value="Beta-prop_ELP1_2nd"/>
</dbReference>
<dbReference type="Proteomes" id="UP000472277">
    <property type="component" value="Chromosome 3"/>
</dbReference>
<dbReference type="InterPro" id="IPR056164">
    <property type="entry name" value="Beta-prop_ELP1_1st"/>
</dbReference>
<feature type="domain" description="ELP1 TPR" evidence="10">
    <location>
        <begin position="829"/>
        <end position="993"/>
    </location>
</feature>
<dbReference type="PANTHER" id="PTHR12747">
    <property type="entry name" value="ELONGATOR COMPLEX PROTEIN 1"/>
    <property type="match status" value="1"/>
</dbReference>
<evidence type="ECO:0000256" key="4">
    <source>
        <dbReference type="ARBA" id="ARBA00022694"/>
    </source>
</evidence>
<evidence type="ECO:0000256" key="1">
    <source>
        <dbReference type="ARBA" id="ARBA00005043"/>
    </source>
</evidence>
<dbReference type="Pfam" id="PF04762">
    <property type="entry name" value="Beta-prop_ELP1_1st"/>
    <property type="match status" value="1"/>
</dbReference>
<feature type="region of interest" description="Disordered" evidence="7">
    <location>
        <begin position="1074"/>
        <end position="1106"/>
    </location>
</feature>
<dbReference type="Pfam" id="PF23936">
    <property type="entry name" value="HB_ELP1"/>
    <property type="match status" value="1"/>
</dbReference>
<evidence type="ECO:0000259" key="10">
    <source>
        <dbReference type="Pfam" id="PF23878"/>
    </source>
</evidence>
<feature type="compositionally biased region" description="Polar residues" evidence="7">
    <location>
        <begin position="1178"/>
        <end position="1208"/>
    </location>
</feature>
<keyword evidence="4" id="KW-0819">tRNA processing</keyword>
<dbReference type="GO" id="GO:0033588">
    <property type="term" value="C:elongator holoenzyme complex"/>
    <property type="evidence" value="ECO:0007669"/>
    <property type="project" value="InterPro"/>
</dbReference>
<evidence type="ECO:0000256" key="6">
    <source>
        <dbReference type="PIRNR" id="PIRNR017233"/>
    </source>
</evidence>
<dbReference type="Pfam" id="PF23878">
    <property type="entry name" value="TPR_ELP1"/>
    <property type="match status" value="1"/>
</dbReference>
<keyword evidence="3 6" id="KW-0963">Cytoplasm</keyword>
<dbReference type="InterPro" id="IPR056166">
    <property type="entry name" value="TPR_ELP1"/>
</dbReference>
<feature type="domain" description="ELP1 three-helical bundle" evidence="12">
    <location>
        <begin position="1002"/>
        <end position="1172"/>
    </location>
</feature>
<protein>
    <recommendedName>
        <fullName evidence="5 6">Elongator complex protein 1</fullName>
    </recommendedName>
</protein>
<evidence type="ECO:0000259" key="12">
    <source>
        <dbReference type="Pfam" id="PF23936"/>
    </source>
</evidence>
<comment type="function">
    <text evidence="6">Component of the elongator complex which is required for multiple tRNA modifications, including mcm5U (5-methoxycarbonylmethyl uridine), mcm5s2U (5-methoxycarbonylmethyl-2-thiouridine), and ncm5U (5-carbamoylmethyl uridine). The elongator complex catalyzes formation of carboxymethyluridine in the wobble base at position 34 in tRNAs.</text>
</comment>
<feature type="region of interest" description="Disordered" evidence="7">
    <location>
        <begin position="1178"/>
        <end position="1220"/>
    </location>
</feature>
<dbReference type="GO" id="GO:0005829">
    <property type="term" value="C:cytosol"/>
    <property type="evidence" value="ECO:0007669"/>
    <property type="project" value="TreeGrafter"/>
</dbReference>
<evidence type="ECO:0000259" key="9">
    <source>
        <dbReference type="Pfam" id="PF23797"/>
    </source>
</evidence>
<organism evidence="13 14">
    <name type="scientific">Salmo trutta</name>
    <name type="common">Brown trout</name>
    <dbReference type="NCBI Taxonomy" id="8032"/>
    <lineage>
        <taxon>Eukaryota</taxon>
        <taxon>Metazoa</taxon>
        <taxon>Chordata</taxon>
        <taxon>Craniata</taxon>
        <taxon>Vertebrata</taxon>
        <taxon>Euteleostomi</taxon>
        <taxon>Actinopterygii</taxon>
        <taxon>Neopterygii</taxon>
        <taxon>Teleostei</taxon>
        <taxon>Protacanthopterygii</taxon>
        <taxon>Salmoniformes</taxon>
        <taxon>Salmonidae</taxon>
        <taxon>Salmoninae</taxon>
        <taxon>Salmo</taxon>
    </lineage>
</organism>
<feature type="domain" description="ELP1 alpha-solenoid" evidence="11">
    <location>
        <begin position="620"/>
        <end position="822"/>
    </location>
</feature>
<dbReference type="GO" id="GO:0000049">
    <property type="term" value="F:tRNA binding"/>
    <property type="evidence" value="ECO:0007669"/>
    <property type="project" value="TreeGrafter"/>
</dbReference>
<dbReference type="Gene3D" id="2.130.10.10">
    <property type="entry name" value="YVTN repeat-like/Quinoprotein amine dehydrogenase"/>
    <property type="match status" value="1"/>
</dbReference>
<evidence type="ECO:0000256" key="2">
    <source>
        <dbReference type="ARBA" id="ARBA00006086"/>
    </source>
</evidence>
<dbReference type="PIRSF" id="PIRSF017233">
    <property type="entry name" value="IKAP"/>
    <property type="match status" value="1"/>
</dbReference>
<reference evidence="13" key="1">
    <citation type="submission" date="2025-08" db="UniProtKB">
        <authorList>
            <consortium name="Ensembl"/>
        </authorList>
    </citation>
    <scope>IDENTIFICATION</scope>
</reference>
<evidence type="ECO:0000313" key="14">
    <source>
        <dbReference type="Proteomes" id="UP000472277"/>
    </source>
</evidence>
<feature type="compositionally biased region" description="Low complexity" evidence="7">
    <location>
        <begin position="1079"/>
        <end position="1092"/>
    </location>
</feature>
<name>A0A673WCS8_SALTR</name>
<comment type="subcellular location">
    <subcellularLocation>
        <location evidence="6">Cytoplasm</location>
    </subcellularLocation>
    <subcellularLocation>
        <location evidence="6">Nucleus</location>
    </subcellularLocation>
</comment>
<dbReference type="UniPathway" id="UPA00988"/>
<feature type="domain" description="ELP1 N-terminal second beta-propeller" evidence="9">
    <location>
        <begin position="527"/>
        <end position="596"/>
    </location>
</feature>
<evidence type="ECO:0000256" key="7">
    <source>
        <dbReference type="SAM" id="MobiDB-lite"/>
    </source>
</evidence>
<evidence type="ECO:0000256" key="3">
    <source>
        <dbReference type="ARBA" id="ARBA00022490"/>
    </source>
</evidence>
<comment type="similarity">
    <text evidence="2 6">Belongs to the ELP1/IKA1 family.</text>
</comment>
<dbReference type="GeneTree" id="ENSGT00390000013344"/>
<dbReference type="SUPFAM" id="SSF82171">
    <property type="entry name" value="DPP6 N-terminal domain-like"/>
    <property type="match status" value="1"/>
</dbReference>
<dbReference type="InterPro" id="IPR006849">
    <property type="entry name" value="Elp1"/>
</dbReference>
<evidence type="ECO:0000256" key="5">
    <source>
        <dbReference type="ARBA" id="ARBA00029535"/>
    </source>
</evidence>
<proteinExistence type="inferred from homology"/>
<dbReference type="InterPro" id="IPR056169">
    <property type="entry name" value="HB_ELP1"/>
</dbReference>
<keyword evidence="14" id="KW-1185">Reference proteome</keyword>
<dbReference type="GO" id="GO:0002926">
    <property type="term" value="P:tRNA wobble base 5-methoxycarbonylmethyl-2-thiouridinylation"/>
    <property type="evidence" value="ECO:0007669"/>
    <property type="project" value="TreeGrafter"/>
</dbReference>
<comment type="pathway">
    <text evidence="1">tRNA modification; 5-methoxycarbonylmethyl-2-thiouridine-tRNA biosynthesis.</text>
</comment>
<dbReference type="GO" id="GO:0005634">
    <property type="term" value="C:nucleus"/>
    <property type="evidence" value="ECO:0007669"/>
    <property type="project" value="UniProtKB-SubCell"/>
</dbReference>
<sequence>MRNLRLLKSLRCSELQGPGTPQCFSVRTDTGTVLIASEYSVTELDPRVMNEVSLTAERYLPEDGSGTVVGIQDLPDQESVCVATATGDVILYNLSTSQLECVGSVNSGLSAMSWSPDQELVTLTTGQDTIIMMTKNFEPIIEVGIHQDDFGEGKFITVGWGKKETQFHGSEGKHAEVQPAMSWDDRRPRVTWRGDGQLFAVSSVCPQTGARKVRVWNRECVLQSTSETVNGLEQSLCWKPSGSLIAATQRHPNKHSVVFMEKNGLLHGDFTLPFGKEQVKVKALLWNSDSTVLAVWLEDMIREEGGQVNTYIQLWTVGNYHWYLKQSLYFGTDPQRAPADVSWDPERPLRLHLVTRGWASLTYDWGWSTDRSHGVDGQDNANVAVIDGDKVLVSTFRQCVVPPPMCAYELQLPAPVNLVTFHRQPQRTNELAALTADGHILVYGQGGPPEKVPLTVCIPRSRVELEGHVISMCHSSDTGTVALQLEDGRIRKFLWDSLKPSVVGWQDATGYSINFPDPCVQTALCTIEKVRVASNVSSFVVYDDFLLLTTHSHTCRCLRLSTLTVKGLQVALAADGGQNDQNDETLRRVERGSRIVTVVPQDTRLILQMPRGNLETIHHRALVLAQLRKCLDSQKFREAFECMRKLRINLNLIYDHNPKVFLESVETFLRQLDSINHINLFLTELKEEDTTTTMYPYPSNATGQSAPGACGKKVDIVCDALRCTMESMDQHKYCLSILTSHVKKTVPELEVALQKVHELRVNPPGAANAVSAEEALKYLMFLVNVNELYEHSLGTYDFDLVLMVAEKSQKDPKEYLPFLNMLKTLEPNYQRYTIDKHLKRYRKALHHLSKCGEEHFTEALNLVKDQRLYSEALGLYPTDSPQYKALSCAYAEYLVEQQQAEQAGLLLWRCGEAVRALQAFVGSASWRNALCVAEQIPLPPDQLALLARDLAGTKLIELRRYTEAAILLEQYAKDCEEAISALITGAVWEEALRLVYLYNRQDIIETNLKPALLEACSSQTSYLEAQRAMFIRHKTRLAVVRELKEKARLELLDEDVPDCPEAELYSEASSVMSGSRAGSKYSHSNSRISSRSSKNRRKAERKKLSLKEGTPLEDMALLHALAEIIHSVDKMREEVHSLLKGLMLFQFDGQAGRLQQAYGEALQMMEVALPEVWQEGLQQSPAPITGPNSTANSIMASFQQPRPSSTQETPPPPKMRNGVKWKLSILK</sequence>
<keyword evidence="6" id="KW-0539">Nucleus</keyword>
<dbReference type="AlphaFoldDB" id="A0A673WCS8"/>
<feature type="domain" description="ELP1 N-terminal second beta-propeller" evidence="9">
    <location>
        <begin position="385"/>
        <end position="443"/>
    </location>
</feature>
<accession>A0A673WCS8</accession>
<dbReference type="Pfam" id="PF23797">
    <property type="entry name" value="Beta-prop_ELP1_2nd"/>
    <property type="match status" value="2"/>
</dbReference>
<evidence type="ECO:0000259" key="8">
    <source>
        <dbReference type="Pfam" id="PF04762"/>
    </source>
</evidence>
<dbReference type="Pfam" id="PF23925">
    <property type="entry name" value="A-sol_ELP1"/>
    <property type="match status" value="1"/>
</dbReference>
<dbReference type="PANTHER" id="PTHR12747:SF0">
    <property type="entry name" value="ELONGATOR COMPLEX PROTEIN 1"/>
    <property type="match status" value="1"/>
</dbReference>
<evidence type="ECO:0000259" key="11">
    <source>
        <dbReference type="Pfam" id="PF23925"/>
    </source>
</evidence>